<feature type="transmembrane region" description="Helical" evidence="7">
    <location>
        <begin position="7"/>
        <end position="27"/>
    </location>
</feature>
<dbReference type="PROSITE" id="PS50928">
    <property type="entry name" value="ABC_TM1"/>
    <property type="match status" value="1"/>
</dbReference>
<evidence type="ECO:0000313" key="9">
    <source>
        <dbReference type="EMBL" id="PSL46883.1"/>
    </source>
</evidence>
<dbReference type="SUPFAM" id="SSF161098">
    <property type="entry name" value="MetI-like"/>
    <property type="match status" value="1"/>
</dbReference>
<comment type="caution">
    <text evidence="9">The sequence shown here is derived from an EMBL/GenBank/DDBJ whole genome shotgun (WGS) entry which is preliminary data.</text>
</comment>
<comment type="similarity">
    <text evidence="7">Belongs to the binding-protein-dependent transport system permease family.</text>
</comment>
<dbReference type="CDD" id="cd06261">
    <property type="entry name" value="TM_PBP2"/>
    <property type="match status" value="1"/>
</dbReference>
<evidence type="ECO:0000256" key="3">
    <source>
        <dbReference type="ARBA" id="ARBA00022475"/>
    </source>
</evidence>
<keyword evidence="2 7" id="KW-0813">Transport</keyword>
<protein>
    <submittedName>
        <fullName evidence="9">Carbohydrate ABC transporter membrane protein 1 (CUT1 family)</fullName>
    </submittedName>
</protein>
<dbReference type="RefSeq" id="WP_106588221.1">
    <property type="nucleotide sequence ID" value="NZ_PYAV01000005.1"/>
</dbReference>
<keyword evidence="10" id="KW-1185">Reference proteome</keyword>
<feature type="transmembrane region" description="Helical" evidence="7">
    <location>
        <begin position="99"/>
        <end position="120"/>
    </location>
</feature>
<dbReference type="EMBL" id="PYAV01000005">
    <property type="protein sequence ID" value="PSL46883.1"/>
    <property type="molecule type" value="Genomic_DNA"/>
</dbReference>
<dbReference type="Proteomes" id="UP000242310">
    <property type="component" value="Unassembled WGS sequence"/>
</dbReference>
<dbReference type="AlphaFoldDB" id="A0A2P8HKY9"/>
<feature type="transmembrane region" description="Helical" evidence="7">
    <location>
        <begin position="126"/>
        <end position="143"/>
    </location>
</feature>
<feature type="transmembrane region" description="Helical" evidence="7">
    <location>
        <begin position="155"/>
        <end position="178"/>
    </location>
</feature>
<name>A0A2P8HKY9_9BACI</name>
<dbReference type="InterPro" id="IPR035906">
    <property type="entry name" value="MetI-like_sf"/>
</dbReference>
<dbReference type="GO" id="GO:0005886">
    <property type="term" value="C:plasma membrane"/>
    <property type="evidence" value="ECO:0007669"/>
    <property type="project" value="UniProtKB-SubCell"/>
</dbReference>
<evidence type="ECO:0000259" key="8">
    <source>
        <dbReference type="PROSITE" id="PS50928"/>
    </source>
</evidence>
<evidence type="ECO:0000256" key="5">
    <source>
        <dbReference type="ARBA" id="ARBA00022989"/>
    </source>
</evidence>
<reference evidence="9 10" key="1">
    <citation type="submission" date="2018-03" db="EMBL/GenBank/DDBJ databases">
        <title>Genomic Encyclopedia of Type Strains, Phase III (KMG-III): the genomes of soil and plant-associated and newly described type strains.</title>
        <authorList>
            <person name="Whitman W."/>
        </authorList>
    </citation>
    <scope>NUCLEOTIDE SEQUENCE [LARGE SCALE GENOMIC DNA]</scope>
    <source>
        <strain evidence="9 10">CGMCC 1.07653</strain>
    </source>
</reference>
<sequence>MKVSKSIYLFFIPGLILYSIFFLYPTLSAFFYSFTNWDGISDAFNFIGFDNYVRAFTGDTIFLTAVENNLKFMLFVVIFQTLFALVFAIFLVKNTKLNVFWRALFFFPTILSSVSVAFIWMFMYDANIGLINTVFGAVGLGFLQQNWIGDTSIAIYSLAFTQVWFHAGQMLIIFVAGLHSIPEDLYEVAKIEGATKWQTFRKVTWPLLAPSATIVIAYTTIQSFKAFDLVFAMTRGGPNYSTEIIATYIYEIAFRNYNFGYASAISVIFMFIIALITFLQFKALRSNRVSY</sequence>
<evidence type="ECO:0000313" key="10">
    <source>
        <dbReference type="Proteomes" id="UP000242310"/>
    </source>
</evidence>
<proteinExistence type="inferred from homology"/>
<dbReference type="Pfam" id="PF00528">
    <property type="entry name" value="BPD_transp_1"/>
    <property type="match status" value="1"/>
</dbReference>
<evidence type="ECO:0000256" key="4">
    <source>
        <dbReference type="ARBA" id="ARBA00022692"/>
    </source>
</evidence>
<dbReference type="InterPro" id="IPR000515">
    <property type="entry name" value="MetI-like"/>
</dbReference>
<keyword evidence="3" id="KW-1003">Cell membrane</keyword>
<feature type="transmembrane region" description="Helical" evidence="7">
    <location>
        <begin position="72"/>
        <end position="92"/>
    </location>
</feature>
<evidence type="ECO:0000256" key="2">
    <source>
        <dbReference type="ARBA" id="ARBA00022448"/>
    </source>
</evidence>
<accession>A0A2P8HKY9</accession>
<evidence type="ECO:0000256" key="6">
    <source>
        <dbReference type="ARBA" id="ARBA00023136"/>
    </source>
</evidence>
<organism evidence="9 10">
    <name type="scientific">Salsuginibacillus halophilus</name>
    <dbReference type="NCBI Taxonomy" id="517424"/>
    <lineage>
        <taxon>Bacteria</taxon>
        <taxon>Bacillati</taxon>
        <taxon>Bacillota</taxon>
        <taxon>Bacilli</taxon>
        <taxon>Bacillales</taxon>
        <taxon>Bacillaceae</taxon>
        <taxon>Salsuginibacillus</taxon>
    </lineage>
</organism>
<keyword evidence="5 7" id="KW-1133">Transmembrane helix</keyword>
<feature type="transmembrane region" description="Helical" evidence="7">
    <location>
        <begin position="259"/>
        <end position="281"/>
    </location>
</feature>
<dbReference type="PANTHER" id="PTHR30193:SF37">
    <property type="entry name" value="INNER MEMBRANE ABC TRANSPORTER PERMEASE PROTEIN YCJO"/>
    <property type="match status" value="1"/>
</dbReference>
<gene>
    <name evidence="9" type="ORF">B0H94_10533</name>
</gene>
<dbReference type="Gene3D" id="1.10.3720.10">
    <property type="entry name" value="MetI-like"/>
    <property type="match status" value="1"/>
</dbReference>
<keyword evidence="4 7" id="KW-0812">Transmembrane</keyword>
<keyword evidence="6 7" id="KW-0472">Membrane</keyword>
<dbReference type="OrthoDB" id="5174895at2"/>
<dbReference type="PANTHER" id="PTHR30193">
    <property type="entry name" value="ABC TRANSPORTER PERMEASE PROTEIN"/>
    <property type="match status" value="1"/>
</dbReference>
<feature type="domain" description="ABC transmembrane type-1" evidence="8">
    <location>
        <begin position="66"/>
        <end position="280"/>
    </location>
</feature>
<evidence type="ECO:0000256" key="7">
    <source>
        <dbReference type="RuleBase" id="RU363032"/>
    </source>
</evidence>
<comment type="subcellular location">
    <subcellularLocation>
        <location evidence="1 7">Cell membrane</location>
        <topology evidence="1 7">Multi-pass membrane protein</topology>
    </subcellularLocation>
</comment>
<dbReference type="GO" id="GO:0055085">
    <property type="term" value="P:transmembrane transport"/>
    <property type="evidence" value="ECO:0007669"/>
    <property type="project" value="InterPro"/>
</dbReference>
<dbReference type="InterPro" id="IPR051393">
    <property type="entry name" value="ABC_transporter_permease"/>
</dbReference>
<evidence type="ECO:0000256" key="1">
    <source>
        <dbReference type="ARBA" id="ARBA00004651"/>
    </source>
</evidence>